<dbReference type="InterPro" id="IPR016181">
    <property type="entry name" value="Acyl_CoA_acyltransferase"/>
</dbReference>
<dbReference type="PANTHER" id="PTHR43233">
    <property type="entry name" value="FAMILY N-ACETYLTRANSFERASE, PUTATIVE (AFU_ORTHOLOGUE AFUA_6G03350)-RELATED"/>
    <property type="match status" value="1"/>
</dbReference>
<keyword evidence="2" id="KW-0012">Acyltransferase</keyword>
<evidence type="ECO:0000313" key="3">
    <source>
        <dbReference type="Proteomes" id="UP001597343"/>
    </source>
</evidence>
<sequence>MDEQTLWTRDDGFTISTEKSYLDIEMIYQFLRDESYWAQAIRKELVSASIEHSTLCYGIYEGDPREGQAKQVGFARVVSDLVRFSWLGDVLVLPEYRGRGLSKWMMGIIVEHPKLKGTSFNLGTNDAHGLYAQYGFQPIDKVENRMARPVDWDAVYAGHGLEK</sequence>
<dbReference type="Gene3D" id="3.40.630.30">
    <property type="match status" value="1"/>
</dbReference>
<dbReference type="CDD" id="cd04301">
    <property type="entry name" value="NAT_SF"/>
    <property type="match status" value="1"/>
</dbReference>
<proteinExistence type="predicted"/>
<dbReference type="Pfam" id="PF13508">
    <property type="entry name" value="Acetyltransf_7"/>
    <property type="match status" value="1"/>
</dbReference>
<dbReference type="PANTHER" id="PTHR43233:SF1">
    <property type="entry name" value="FAMILY N-ACETYLTRANSFERASE, PUTATIVE (AFU_ORTHOLOGUE AFUA_6G03350)-RELATED"/>
    <property type="match status" value="1"/>
</dbReference>
<evidence type="ECO:0000313" key="2">
    <source>
        <dbReference type="EMBL" id="MFD2171607.1"/>
    </source>
</evidence>
<reference evidence="3" key="1">
    <citation type="journal article" date="2019" name="Int. J. Syst. Evol. Microbiol.">
        <title>The Global Catalogue of Microorganisms (GCM) 10K type strain sequencing project: providing services to taxonomists for standard genome sequencing and annotation.</title>
        <authorList>
            <consortium name="The Broad Institute Genomics Platform"/>
            <consortium name="The Broad Institute Genome Sequencing Center for Infectious Disease"/>
            <person name="Wu L."/>
            <person name="Ma J."/>
        </authorList>
    </citation>
    <scope>NUCLEOTIDE SEQUENCE [LARGE SCALE GENOMIC DNA]</scope>
    <source>
        <strain evidence="3">CGMCC 1.13574</strain>
    </source>
</reference>
<dbReference type="SUPFAM" id="SSF55729">
    <property type="entry name" value="Acyl-CoA N-acyltransferases (Nat)"/>
    <property type="match status" value="1"/>
</dbReference>
<keyword evidence="3" id="KW-1185">Reference proteome</keyword>
<feature type="domain" description="N-acetyltransferase" evidence="1">
    <location>
        <begin position="13"/>
        <end position="162"/>
    </location>
</feature>
<comment type="caution">
    <text evidence="2">The sequence shown here is derived from an EMBL/GenBank/DDBJ whole genome shotgun (WGS) entry which is preliminary data.</text>
</comment>
<organism evidence="2 3">
    <name type="scientific">Tumebacillus lipolyticus</name>
    <dbReference type="NCBI Taxonomy" id="1280370"/>
    <lineage>
        <taxon>Bacteria</taxon>
        <taxon>Bacillati</taxon>
        <taxon>Bacillota</taxon>
        <taxon>Bacilli</taxon>
        <taxon>Bacillales</taxon>
        <taxon>Alicyclobacillaceae</taxon>
        <taxon>Tumebacillus</taxon>
    </lineage>
</organism>
<dbReference type="RefSeq" id="WP_386048561.1">
    <property type="nucleotide sequence ID" value="NZ_JBHUIO010000011.1"/>
</dbReference>
<dbReference type="InterPro" id="IPR000182">
    <property type="entry name" value="GNAT_dom"/>
</dbReference>
<evidence type="ECO:0000259" key="1">
    <source>
        <dbReference type="PROSITE" id="PS51186"/>
    </source>
</evidence>
<gene>
    <name evidence="2" type="ORF">ACFSOY_16720</name>
</gene>
<protein>
    <submittedName>
        <fullName evidence="2">GNAT family N-acetyltransferase</fullName>
        <ecNumber evidence="2">2.3.-.-</ecNumber>
    </submittedName>
</protein>
<name>A0ABW5A057_9BACL</name>
<dbReference type="GO" id="GO:0016746">
    <property type="term" value="F:acyltransferase activity"/>
    <property type="evidence" value="ECO:0007669"/>
    <property type="project" value="UniProtKB-KW"/>
</dbReference>
<dbReference type="EMBL" id="JBHUIO010000011">
    <property type="protein sequence ID" value="MFD2171607.1"/>
    <property type="molecule type" value="Genomic_DNA"/>
</dbReference>
<accession>A0ABW5A057</accession>
<dbReference type="PROSITE" id="PS51186">
    <property type="entry name" value="GNAT"/>
    <property type="match status" value="1"/>
</dbReference>
<dbReference type="EC" id="2.3.-.-" evidence="2"/>
<keyword evidence="2" id="KW-0808">Transferase</keyword>
<dbReference type="InterPro" id="IPR053144">
    <property type="entry name" value="Acetyltransferase_Butenolide"/>
</dbReference>
<dbReference type="Proteomes" id="UP001597343">
    <property type="component" value="Unassembled WGS sequence"/>
</dbReference>